<name>A0A2T0S1Y4_9ACTN</name>
<keyword evidence="3" id="KW-1185">Reference proteome</keyword>
<protein>
    <submittedName>
        <fullName evidence="2">Uncharacterized protein</fullName>
    </submittedName>
</protein>
<evidence type="ECO:0000313" key="2">
    <source>
        <dbReference type="EMBL" id="PRY27425.1"/>
    </source>
</evidence>
<feature type="compositionally biased region" description="Basic and acidic residues" evidence="1">
    <location>
        <begin position="38"/>
        <end position="52"/>
    </location>
</feature>
<feature type="region of interest" description="Disordered" evidence="1">
    <location>
        <begin position="35"/>
        <end position="58"/>
    </location>
</feature>
<gene>
    <name evidence="2" type="ORF">CLV70_11010</name>
</gene>
<proteinExistence type="predicted"/>
<dbReference type="AlphaFoldDB" id="A0A2T0S1Y4"/>
<reference evidence="2 3" key="1">
    <citation type="submission" date="2018-03" db="EMBL/GenBank/DDBJ databases">
        <title>Genomic Encyclopedia of Archaeal and Bacterial Type Strains, Phase II (KMG-II): from individual species to whole genera.</title>
        <authorList>
            <person name="Goeker M."/>
        </authorList>
    </citation>
    <scope>NUCLEOTIDE SEQUENCE [LARGE SCALE GENOMIC DNA]</scope>
    <source>
        <strain evidence="2 3">DSM 45348</strain>
    </source>
</reference>
<organism evidence="2 3">
    <name type="scientific">Pseudosporangium ferrugineum</name>
    <dbReference type="NCBI Taxonomy" id="439699"/>
    <lineage>
        <taxon>Bacteria</taxon>
        <taxon>Bacillati</taxon>
        <taxon>Actinomycetota</taxon>
        <taxon>Actinomycetes</taxon>
        <taxon>Micromonosporales</taxon>
        <taxon>Micromonosporaceae</taxon>
        <taxon>Pseudosporangium</taxon>
    </lineage>
</organism>
<dbReference type="Proteomes" id="UP000239209">
    <property type="component" value="Unassembled WGS sequence"/>
</dbReference>
<dbReference type="EMBL" id="PVZG01000010">
    <property type="protein sequence ID" value="PRY27425.1"/>
    <property type="molecule type" value="Genomic_DNA"/>
</dbReference>
<comment type="caution">
    <text evidence="2">The sequence shown here is derived from an EMBL/GenBank/DDBJ whole genome shotgun (WGS) entry which is preliminary data.</text>
</comment>
<dbReference type="RefSeq" id="WP_158277793.1">
    <property type="nucleotide sequence ID" value="NZ_PVZG01000010.1"/>
</dbReference>
<sequence>MGLDTGGERRTPMTPAHVRVRRAFRRTRCTCGLSWPCPDRERDERPIPDGEAARPPGP</sequence>
<evidence type="ECO:0000313" key="3">
    <source>
        <dbReference type="Proteomes" id="UP000239209"/>
    </source>
</evidence>
<accession>A0A2T0S1Y4</accession>
<evidence type="ECO:0000256" key="1">
    <source>
        <dbReference type="SAM" id="MobiDB-lite"/>
    </source>
</evidence>